<feature type="transmembrane region" description="Helical" evidence="1">
    <location>
        <begin position="67"/>
        <end position="88"/>
    </location>
</feature>
<organism evidence="2 3">
    <name type="scientific">Flavobacterium sedimenticola</name>
    <dbReference type="NCBI Taxonomy" id="3043286"/>
    <lineage>
        <taxon>Bacteria</taxon>
        <taxon>Pseudomonadati</taxon>
        <taxon>Bacteroidota</taxon>
        <taxon>Flavobacteriia</taxon>
        <taxon>Flavobacteriales</taxon>
        <taxon>Flavobacteriaceae</taxon>
        <taxon>Flavobacterium</taxon>
    </lineage>
</organism>
<keyword evidence="1" id="KW-1133">Transmembrane helix</keyword>
<sequence length="162" mass="18830">MKNSFIQIQNTNMKEYILIAFLSLITILTPIKPFIMLITFFVAADTIMAIAGNIKKYGIKAYKSTKLFNIVVKTLFYCSSIVAVFFIDKFIFESSILGINLLLTKITTLLWCYIEIKSLDETSMNYYGNKSLWVYLKELFKKGKELKKDLNEIIEDDEEKKE</sequence>
<proteinExistence type="predicted"/>
<accession>A0ABT6XRJ9</accession>
<comment type="caution">
    <text evidence="2">The sequence shown here is derived from an EMBL/GenBank/DDBJ whole genome shotgun (WGS) entry which is preliminary data.</text>
</comment>
<dbReference type="EMBL" id="JASGBP010000003">
    <property type="protein sequence ID" value="MDI9257284.1"/>
    <property type="molecule type" value="Genomic_DNA"/>
</dbReference>
<gene>
    <name evidence="2" type="ORF">QHT84_07635</name>
</gene>
<keyword evidence="1" id="KW-0472">Membrane</keyword>
<evidence type="ECO:0008006" key="4">
    <source>
        <dbReference type="Google" id="ProtNLM"/>
    </source>
</evidence>
<feature type="transmembrane region" description="Helical" evidence="1">
    <location>
        <begin position="12"/>
        <end position="28"/>
    </location>
</feature>
<feature type="transmembrane region" description="Helical" evidence="1">
    <location>
        <begin position="34"/>
        <end position="55"/>
    </location>
</feature>
<dbReference type="Proteomes" id="UP001230035">
    <property type="component" value="Unassembled WGS sequence"/>
</dbReference>
<evidence type="ECO:0000256" key="1">
    <source>
        <dbReference type="SAM" id="Phobius"/>
    </source>
</evidence>
<keyword evidence="1" id="KW-0812">Transmembrane</keyword>
<feature type="transmembrane region" description="Helical" evidence="1">
    <location>
        <begin position="94"/>
        <end position="114"/>
    </location>
</feature>
<evidence type="ECO:0000313" key="2">
    <source>
        <dbReference type="EMBL" id="MDI9257284.1"/>
    </source>
</evidence>
<dbReference type="RefSeq" id="WP_283238965.1">
    <property type="nucleotide sequence ID" value="NZ_JASGBP010000003.1"/>
</dbReference>
<name>A0ABT6XRJ9_9FLAO</name>
<evidence type="ECO:0000313" key="3">
    <source>
        <dbReference type="Proteomes" id="UP001230035"/>
    </source>
</evidence>
<keyword evidence="3" id="KW-1185">Reference proteome</keyword>
<reference evidence="2 3" key="1">
    <citation type="submission" date="2023-05" db="EMBL/GenBank/DDBJ databases">
        <title>Flavobacterium sedimenti sp. nov., isolated from the sediment.</title>
        <authorList>
            <person name="Wu N."/>
        </authorList>
    </citation>
    <scope>NUCLEOTIDE SEQUENCE [LARGE SCALE GENOMIC DNA]</scope>
    <source>
        <strain evidence="2 3">YZ-48</strain>
    </source>
</reference>
<protein>
    <recommendedName>
        <fullName evidence="4">Holin</fullName>
    </recommendedName>
</protein>